<proteinExistence type="predicted"/>
<dbReference type="PANTHER" id="PTHR46212">
    <property type="entry name" value="PEFLIN"/>
    <property type="match status" value="1"/>
</dbReference>
<dbReference type="OMA" id="KYRDKAT"/>
<dbReference type="RefSeq" id="XP_002678977.1">
    <property type="nucleotide sequence ID" value="XM_002678931.1"/>
</dbReference>
<reference evidence="7 8" key="1">
    <citation type="journal article" date="2010" name="Cell">
        <title>The genome of Naegleria gruberi illuminates early eukaryotic versatility.</title>
        <authorList>
            <person name="Fritz-Laylin L.K."/>
            <person name="Prochnik S.E."/>
            <person name="Ginger M.L."/>
            <person name="Dacks J.B."/>
            <person name="Carpenter M.L."/>
            <person name="Field M.C."/>
            <person name="Kuo A."/>
            <person name="Paredez A."/>
            <person name="Chapman J."/>
            <person name="Pham J."/>
            <person name="Shu S."/>
            <person name="Neupane R."/>
            <person name="Cipriano M."/>
            <person name="Mancuso J."/>
            <person name="Tu H."/>
            <person name="Salamov A."/>
            <person name="Lindquist E."/>
            <person name="Shapiro H."/>
            <person name="Lucas S."/>
            <person name="Grigoriev I.V."/>
            <person name="Cande W.Z."/>
            <person name="Fulton C."/>
            <person name="Rokhsar D.S."/>
            <person name="Dawson S.C."/>
        </authorList>
    </citation>
    <scope>NUCLEOTIDE SEQUENCE [LARGE SCALE GENOMIC DNA]</scope>
    <source>
        <strain evidence="7 8">NEG-M</strain>
    </source>
</reference>
<protein>
    <submittedName>
        <fullName evidence="7">Programmed cell death 6 protein-like protein</fullName>
    </submittedName>
</protein>
<dbReference type="Proteomes" id="UP000006671">
    <property type="component" value="Unassembled WGS sequence"/>
</dbReference>
<dbReference type="InterPro" id="IPR011992">
    <property type="entry name" value="EF-hand-dom_pair"/>
</dbReference>
<dbReference type="PROSITE" id="PS50222">
    <property type="entry name" value="EF_HAND_2"/>
    <property type="match status" value="4"/>
</dbReference>
<evidence type="ECO:0000259" key="6">
    <source>
        <dbReference type="PROSITE" id="PS50222"/>
    </source>
</evidence>
<feature type="domain" description="EF-hand" evidence="6">
    <location>
        <begin position="113"/>
        <end position="148"/>
    </location>
</feature>
<evidence type="ECO:0000256" key="1">
    <source>
        <dbReference type="ARBA" id="ARBA00004496"/>
    </source>
</evidence>
<comment type="subcellular location">
    <subcellularLocation>
        <location evidence="1">Cytoplasm</location>
    </subcellularLocation>
</comment>
<dbReference type="InParanoid" id="D2VA25"/>
<dbReference type="CDD" id="cd16185">
    <property type="entry name" value="EFh_PEF_ALG-2_like"/>
    <property type="match status" value="1"/>
</dbReference>
<dbReference type="GO" id="GO:0048306">
    <property type="term" value="F:calcium-dependent protein binding"/>
    <property type="evidence" value="ECO:0007669"/>
    <property type="project" value="UniProtKB-ARBA"/>
</dbReference>
<keyword evidence="3" id="KW-0479">Metal-binding</keyword>
<dbReference type="InterPro" id="IPR051426">
    <property type="entry name" value="Peflin/Sorcin_CaBP"/>
</dbReference>
<evidence type="ECO:0000313" key="7">
    <source>
        <dbReference type="EMBL" id="EFC46233.1"/>
    </source>
</evidence>
<feature type="domain" description="EF-hand" evidence="6">
    <location>
        <begin position="47"/>
        <end position="82"/>
    </location>
</feature>
<name>D2VA25_NAEGR</name>
<dbReference type="VEuPathDB" id="AmoebaDB:NAEGRDRAFT_36129"/>
<dbReference type="Gene3D" id="1.10.238.10">
    <property type="entry name" value="EF-hand"/>
    <property type="match status" value="1"/>
</dbReference>
<dbReference type="OrthoDB" id="186625at2759"/>
<keyword evidence="4" id="KW-0677">Repeat</keyword>
<dbReference type="InterPro" id="IPR018247">
    <property type="entry name" value="EF_Hand_1_Ca_BS"/>
</dbReference>
<dbReference type="SUPFAM" id="SSF47473">
    <property type="entry name" value="EF-hand"/>
    <property type="match status" value="1"/>
</dbReference>
<dbReference type="PROSITE" id="PS00018">
    <property type="entry name" value="EF_HAND_1"/>
    <property type="match status" value="3"/>
</dbReference>
<dbReference type="GeneID" id="8859473"/>
<evidence type="ECO:0000313" key="8">
    <source>
        <dbReference type="Proteomes" id="UP000006671"/>
    </source>
</evidence>
<dbReference type="STRING" id="5762.D2VA25"/>
<evidence type="ECO:0000256" key="4">
    <source>
        <dbReference type="ARBA" id="ARBA00022737"/>
    </source>
</evidence>
<dbReference type="eggNOG" id="KOG0037">
    <property type="taxonomic scope" value="Eukaryota"/>
</dbReference>
<organism evidence="8">
    <name type="scientific">Naegleria gruberi</name>
    <name type="common">Amoeba</name>
    <dbReference type="NCBI Taxonomy" id="5762"/>
    <lineage>
        <taxon>Eukaryota</taxon>
        <taxon>Discoba</taxon>
        <taxon>Heterolobosea</taxon>
        <taxon>Tetramitia</taxon>
        <taxon>Eutetramitia</taxon>
        <taxon>Vahlkampfiidae</taxon>
        <taxon>Naegleria</taxon>
    </lineage>
</organism>
<dbReference type="SMART" id="SM00054">
    <property type="entry name" value="EFh"/>
    <property type="match status" value="4"/>
</dbReference>
<accession>D2VA25</accession>
<dbReference type="GO" id="GO:0005737">
    <property type="term" value="C:cytoplasm"/>
    <property type="evidence" value="ECO:0007669"/>
    <property type="project" value="UniProtKB-SubCell"/>
</dbReference>
<dbReference type="Pfam" id="PF13499">
    <property type="entry name" value="EF-hand_7"/>
    <property type="match status" value="2"/>
</dbReference>
<evidence type="ECO:0000256" key="2">
    <source>
        <dbReference type="ARBA" id="ARBA00022490"/>
    </source>
</evidence>
<feature type="domain" description="EF-hand" evidence="6">
    <location>
        <begin position="6"/>
        <end position="41"/>
    </location>
</feature>
<sequence length="179" mass="20352">MNINYAANEALRPLFNAVDLDKSGKITHNELQKVLTMPGSELQGGSFSERCAKRLVKMFDRNGNGSVDFEEYSALHQYLIQMKAGFESVDTNKSGKVEFNEVTITLSRVGFNFSPQIVQKLFKLFDFQNKGSLDFDGYIELCAFLGLMRAQFIPRDANYSGQAMFTWEQFIQACMEAYM</sequence>
<dbReference type="KEGG" id="ngr:NAEGRDRAFT_36129"/>
<keyword evidence="2" id="KW-0963">Cytoplasm</keyword>
<dbReference type="EMBL" id="GG738859">
    <property type="protein sequence ID" value="EFC46233.1"/>
    <property type="molecule type" value="Genomic_DNA"/>
</dbReference>
<keyword evidence="8" id="KW-1185">Reference proteome</keyword>
<evidence type="ECO:0000256" key="5">
    <source>
        <dbReference type="ARBA" id="ARBA00022837"/>
    </source>
</evidence>
<dbReference type="GO" id="GO:0005509">
    <property type="term" value="F:calcium ion binding"/>
    <property type="evidence" value="ECO:0007669"/>
    <property type="project" value="InterPro"/>
</dbReference>
<dbReference type="PANTHER" id="PTHR46212:SF3">
    <property type="entry name" value="GH27120P"/>
    <property type="match status" value="1"/>
</dbReference>
<dbReference type="AlphaFoldDB" id="D2VA25"/>
<keyword evidence="5" id="KW-0106">Calcium</keyword>
<dbReference type="InterPro" id="IPR002048">
    <property type="entry name" value="EF_hand_dom"/>
</dbReference>
<feature type="domain" description="EF-hand" evidence="6">
    <location>
        <begin position="86"/>
        <end position="112"/>
    </location>
</feature>
<evidence type="ECO:0000256" key="3">
    <source>
        <dbReference type="ARBA" id="ARBA00022723"/>
    </source>
</evidence>
<gene>
    <name evidence="7" type="ORF">NAEGRDRAFT_36129</name>
</gene>